<comment type="similarity">
    <text evidence="1">Belongs to the LEA type 1 family.</text>
</comment>
<dbReference type="AlphaFoldDB" id="A0A803M4G3"/>
<evidence type="ECO:0000256" key="2">
    <source>
        <dbReference type="SAM" id="MobiDB-lite"/>
    </source>
</evidence>
<sequence length="66" mass="7633">MRKAKAEAKEEEKDEIEIAQTRKDIAKEVRKAKEAEAAMDLHVAKADELAEKEMSKHITNQHEQHH</sequence>
<accession>A0A803M4G3</accession>
<dbReference type="InterPro" id="IPR005513">
    <property type="entry name" value="LEA_1"/>
</dbReference>
<dbReference type="EnsemblPlants" id="AUR62023336-RA">
    <property type="protein sequence ID" value="AUR62023336-RA:cds"/>
    <property type="gene ID" value="AUR62023336"/>
</dbReference>
<evidence type="ECO:0000313" key="3">
    <source>
        <dbReference type="EnsemblPlants" id="AUR62023336-RA:cds"/>
    </source>
</evidence>
<evidence type="ECO:0000256" key="1">
    <source>
        <dbReference type="ARBA" id="ARBA00010975"/>
    </source>
</evidence>
<dbReference type="Gramene" id="AUR62023336-RA">
    <property type="protein sequence ID" value="AUR62023336-RA:cds"/>
    <property type="gene ID" value="AUR62023336"/>
</dbReference>
<name>A0A803M4G3_CHEQI</name>
<reference evidence="3" key="2">
    <citation type="submission" date="2021-03" db="UniProtKB">
        <authorList>
            <consortium name="EnsemblPlants"/>
        </authorList>
    </citation>
    <scope>IDENTIFICATION</scope>
</reference>
<reference evidence="3" key="1">
    <citation type="journal article" date="2017" name="Nature">
        <title>The genome of Chenopodium quinoa.</title>
        <authorList>
            <person name="Jarvis D.E."/>
            <person name="Ho Y.S."/>
            <person name="Lightfoot D.J."/>
            <person name="Schmoeckel S.M."/>
            <person name="Li B."/>
            <person name="Borm T.J.A."/>
            <person name="Ohyanagi H."/>
            <person name="Mineta K."/>
            <person name="Michell C.T."/>
            <person name="Saber N."/>
            <person name="Kharbatia N.M."/>
            <person name="Rupper R.R."/>
            <person name="Sharp A.R."/>
            <person name="Dally N."/>
            <person name="Boughton B.A."/>
            <person name="Woo Y.H."/>
            <person name="Gao G."/>
            <person name="Schijlen E.G.W.M."/>
            <person name="Guo X."/>
            <person name="Momin A.A."/>
            <person name="Negrao S."/>
            <person name="Al-Babili S."/>
            <person name="Gehring C."/>
            <person name="Roessner U."/>
            <person name="Jung C."/>
            <person name="Murphy K."/>
            <person name="Arold S.T."/>
            <person name="Gojobori T."/>
            <person name="van der Linden C.G."/>
            <person name="van Loo E.N."/>
            <person name="Jellen E.N."/>
            <person name="Maughan P.J."/>
            <person name="Tester M."/>
        </authorList>
    </citation>
    <scope>NUCLEOTIDE SEQUENCE [LARGE SCALE GENOMIC DNA]</scope>
    <source>
        <strain evidence="3">cv. PI 614886</strain>
    </source>
</reference>
<dbReference type="PANTHER" id="PTHR33493:SF29">
    <property type="entry name" value="LATE EMBRYOGENESIS ABUNDANT PROTEIN"/>
    <property type="match status" value="1"/>
</dbReference>
<protein>
    <submittedName>
        <fullName evidence="3">Uncharacterized protein</fullName>
    </submittedName>
</protein>
<dbReference type="PANTHER" id="PTHR33493">
    <property type="entry name" value="LATE EMBRYOGENESIS ABUNDANT PROTEIN 6-RELATED"/>
    <property type="match status" value="1"/>
</dbReference>
<keyword evidence="4" id="KW-1185">Reference proteome</keyword>
<dbReference type="SMR" id="A0A803M4G3"/>
<organism evidence="3 4">
    <name type="scientific">Chenopodium quinoa</name>
    <name type="common">Quinoa</name>
    <dbReference type="NCBI Taxonomy" id="63459"/>
    <lineage>
        <taxon>Eukaryota</taxon>
        <taxon>Viridiplantae</taxon>
        <taxon>Streptophyta</taxon>
        <taxon>Embryophyta</taxon>
        <taxon>Tracheophyta</taxon>
        <taxon>Spermatophyta</taxon>
        <taxon>Magnoliopsida</taxon>
        <taxon>eudicotyledons</taxon>
        <taxon>Gunneridae</taxon>
        <taxon>Pentapetalae</taxon>
        <taxon>Caryophyllales</taxon>
        <taxon>Chenopodiaceae</taxon>
        <taxon>Chenopodioideae</taxon>
        <taxon>Atripliceae</taxon>
        <taxon>Chenopodium</taxon>
    </lineage>
</organism>
<feature type="region of interest" description="Disordered" evidence="2">
    <location>
        <begin position="47"/>
        <end position="66"/>
    </location>
</feature>
<evidence type="ECO:0000313" key="4">
    <source>
        <dbReference type="Proteomes" id="UP000596660"/>
    </source>
</evidence>
<dbReference type="GO" id="GO:0009793">
    <property type="term" value="P:embryo development ending in seed dormancy"/>
    <property type="evidence" value="ECO:0007669"/>
    <property type="project" value="InterPro"/>
</dbReference>
<dbReference type="Pfam" id="PF03760">
    <property type="entry name" value="LEA_1"/>
    <property type="match status" value="1"/>
</dbReference>
<proteinExistence type="inferred from homology"/>
<dbReference type="Proteomes" id="UP000596660">
    <property type="component" value="Unplaced"/>
</dbReference>